<dbReference type="AlphaFoldDB" id="A0A1L9P977"/>
<evidence type="ECO:0000313" key="2">
    <source>
        <dbReference type="Proteomes" id="UP000184073"/>
    </source>
</evidence>
<gene>
    <name evidence="1" type="ORF">ASPVEDRAFT_880585</name>
</gene>
<accession>A0A1L9P977</accession>
<dbReference type="GeneID" id="63733740"/>
<proteinExistence type="predicted"/>
<name>A0A1L9P977_ASPVE</name>
<dbReference type="VEuPathDB" id="FungiDB:ASPVEDRAFT_880585"/>
<dbReference type="Proteomes" id="UP000184073">
    <property type="component" value="Unassembled WGS sequence"/>
</dbReference>
<keyword evidence="2" id="KW-1185">Reference proteome</keyword>
<organism evidence="1 2">
    <name type="scientific">Aspergillus versicolor CBS 583.65</name>
    <dbReference type="NCBI Taxonomy" id="1036611"/>
    <lineage>
        <taxon>Eukaryota</taxon>
        <taxon>Fungi</taxon>
        <taxon>Dikarya</taxon>
        <taxon>Ascomycota</taxon>
        <taxon>Pezizomycotina</taxon>
        <taxon>Eurotiomycetes</taxon>
        <taxon>Eurotiomycetidae</taxon>
        <taxon>Eurotiales</taxon>
        <taxon>Aspergillaceae</taxon>
        <taxon>Aspergillus</taxon>
        <taxon>Aspergillus subgen. Nidulantes</taxon>
    </lineage>
</organism>
<reference evidence="2" key="1">
    <citation type="journal article" date="2017" name="Genome Biol.">
        <title>Comparative genomics reveals high biological diversity and specific adaptations in the industrially and medically important fungal genus Aspergillus.</title>
        <authorList>
            <person name="de Vries R.P."/>
            <person name="Riley R."/>
            <person name="Wiebenga A."/>
            <person name="Aguilar-Osorio G."/>
            <person name="Amillis S."/>
            <person name="Uchima C.A."/>
            <person name="Anderluh G."/>
            <person name="Asadollahi M."/>
            <person name="Askin M."/>
            <person name="Barry K."/>
            <person name="Battaglia E."/>
            <person name="Bayram O."/>
            <person name="Benocci T."/>
            <person name="Braus-Stromeyer S.A."/>
            <person name="Caldana C."/>
            <person name="Canovas D."/>
            <person name="Cerqueira G.C."/>
            <person name="Chen F."/>
            <person name="Chen W."/>
            <person name="Choi C."/>
            <person name="Clum A."/>
            <person name="Dos Santos R.A."/>
            <person name="Damasio A.R."/>
            <person name="Diallinas G."/>
            <person name="Emri T."/>
            <person name="Fekete E."/>
            <person name="Flipphi M."/>
            <person name="Freyberg S."/>
            <person name="Gallo A."/>
            <person name="Gournas C."/>
            <person name="Habgood R."/>
            <person name="Hainaut M."/>
            <person name="Harispe M.L."/>
            <person name="Henrissat B."/>
            <person name="Hilden K.S."/>
            <person name="Hope R."/>
            <person name="Hossain A."/>
            <person name="Karabika E."/>
            <person name="Karaffa L."/>
            <person name="Karanyi Z."/>
            <person name="Krasevec N."/>
            <person name="Kuo A."/>
            <person name="Kusch H."/>
            <person name="LaButti K."/>
            <person name="Lagendijk E.L."/>
            <person name="Lapidus A."/>
            <person name="Levasseur A."/>
            <person name="Lindquist E."/>
            <person name="Lipzen A."/>
            <person name="Logrieco A.F."/>
            <person name="MacCabe A."/>
            <person name="Maekelae M.R."/>
            <person name="Malavazi I."/>
            <person name="Melin P."/>
            <person name="Meyer V."/>
            <person name="Mielnichuk N."/>
            <person name="Miskei M."/>
            <person name="Molnar A.P."/>
            <person name="Mule G."/>
            <person name="Ngan C.Y."/>
            <person name="Orejas M."/>
            <person name="Orosz E."/>
            <person name="Ouedraogo J.P."/>
            <person name="Overkamp K.M."/>
            <person name="Park H.-S."/>
            <person name="Perrone G."/>
            <person name="Piumi F."/>
            <person name="Punt P.J."/>
            <person name="Ram A.F."/>
            <person name="Ramon A."/>
            <person name="Rauscher S."/>
            <person name="Record E."/>
            <person name="Riano-Pachon D.M."/>
            <person name="Robert V."/>
            <person name="Roehrig J."/>
            <person name="Ruller R."/>
            <person name="Salamov A."/>
            <person name="Salih N.S."/>
            <person name="Samson R.A."/>
            <person name="Sandor E."/>
            <person name="Sanguinetti M."/>
            <person name="Schuetze T."/>
            <person name="Sepcic K."/>
            <person name="Shelest E."/>
            <person name="Sherlock G."/>
            <person name="Sophianopoulou V."/>
            <person name="Squina F.M."/>
            <person name="Sun H."/>
            <person name="Susca A."/>
            <person name="Todd R.B."/>
            <person name="Tsang A."/>
            <person name="Unkles S.E."/>
            <person name="van de Wiele N."/>
            <person name="van Rossen-Uffink D."/>
            <person name="Oliveira J.V."/>
            <person name="Vesth T.C."/>
            <person name="Visser J."/>
            <person name="Yu J.-H."/>
            <person name="Zhou M."/>
            <person name="Andersen M.R."/>
            <person name="Archer D.B."/>
            <person name="Baker S.E."/>
            <person name="Benoit I."/>
            <person name="Brakhage A.A."/>
            <person name="Braus G.H."/>
            <person name="Fischer R."/>
            <person name="Frisvad J.C."/>
            <person name="Goldman G.H."/>
            <person name="Houbraken J."/>
            <person name="Oakley B."/>
            <person name="Pocsi I."/>
            <person name="Scazzocchio C."/>
            <person name="Seiboth B."/>
            <person name="vanKuyk P.A."/>
            <person name="Wortman J."/>
            <person name="Dyer P.S."/>
            <person name="Grigoriev I.V."/>
        </authorList>
    </citation>
    <scope>NUCLEOTIDE SEQUENCE [LARGE SCALE GENOMIC DNA]</scope>
    <source>
        <strain evidence="2">CBS 583.65</strain>
    </source>
</reference>
<protein>
    <submittedName>
        <fullName evidence="1">Uncharacterized protein</fullName>
    </submittedName>
</protein>
<sequence length="260" mass="28578">MRAEKRPATLGQLQSGPGAIVTVWFEPKKLAAARERRIDSLASPSSSSAPLRAHPVQPLGGWMHPMPNLLKERIAVSTGPMSFRLHRFDCARAVAFILSKISRGTARAARGSLESVTVNTTHGKVDQNQFPGLGPCQTRICATPTLGSATSTVAVDFPSRQRWKTKERLTNQTGVIIIQHYTSLYQRLLLIGGLDMQNGDAGEPRPRIARFGLDLFNIVSTGQFVPCGLLQEQMRRARSLAGLQQPRLLSEHRIHTTDPM</sequence>
<dbReference type="EMBL" id="KV878126">
    <property type="protein sequence ID" value="OJI98071.1"/>
    <property type="molecule type" value="Genomic_DNA"/>
</dbReference>
<evidence type="ECO:0000313" key="1">
    <source>
        <dbReference type="EMBL" id="OJI98071.1"/>
    </source>
</evidence>
<dbReference type="RefSeq" id="XP_040663834.1">
    <property type="nucleotide sequence ID" value="XM_040818229.1"/>
</dbReference>